<keyword evidence="3" id="KW-1185">Reference proteome</keyword>
<feature type="chain" id="PRO_5041440975" description="Secreted protein" evidence="1">
    <location>
        <begin position="25"/>
        <end position="90"/>
    </location>
</feature>
<sequence>MNRFIGGTYMCICLLLVVDQSTYSKIFFCPRGKTYGWVSDIGSSPRFLSETPFSDRSLSRPTFWVRMYPKSPGVGLSNTRLTCAGAIGTA</sequence>
<evidence type="ECO:0008006" key="4">
    <source>
        <dbReference type="Google" id="ProtNLM"/>
    </source>
</evidence>
<protein>
    <recommendedName>
        <fullName evidence="4">Secreted protein</fullName>
    </recommendedName>
</protein>
<evidence type="ECO:0000256" key="1">
    <source>
        <dbReference type="SAM" id="SignalP"/>
    </source>
</evidence>
<accession>A0AA39J374</accession>
<evidence type="ECO:0000313" key="3">
    <source>
        <dbReference type="Proteomes" id="UP001175226"/>
    </source>
</evidence>
<keyword evidence="1" id="KW-0732">Signal</keyword>
<organism evidence="2 3">
    <name type="scientific">Armillaria borealis</name>
    <dbReference type="NCBI Taxonomy" id="47425"/>
    <lineage>
        <taxon>Eukaryota</taxon>
        <taxon>Fungi</taxon>
        <taxon>Dikarya</taxon>
        <taxon>Basidiomycota</taxon>
        <taxon>Agaricomycotina</taxon>
        <taxon>Agaricomycetes</taxon>
        <taxon>Agaricomycetidae</taxon>
        <taxon>Agaricales</taxon>
        <taxon>Marasmiineae</taxon>
        <taxon>Physalacriaceae</taxon>
        <taxon>Armillaria</taxon>
    </lineage>
</organism>
<evidence type="ECO:0000313" key="2">
    <source>
        <dbReference type="EMBL" id="KAK0433573.1"/>
    </source>
</evidence>
<comment type="caution">
    <text evidence="2">The sequence shown here is derived from an EMBL/GenBank/DDBJ whole genome shotgun (WGS) entry which is preliminary data.</text>
</comment>
<proteinExistence type="predicted"/>
<dbReference type="AlphaFoldDB" id="A0AA39J374"/>
<name>A0AA39J374_9AGAR</name>
<dbReference type="Proteomes" id="UP001175226">
    <property type="component" value="Unassembled WGS sequence"/>
</dbReference>
<dbReference type="EMBL" id="JAUEPT010000080">
    <property type="protein sequence ID" value="KAK0433573.1"/>
    <property type="molecule type" value="Genomic_DNA"/>
</dbReference>
<feature type="signal peptide" evidence="1">
    <location>
        <begin position="1"/>
        <end position="24"/>
    </location>
</feature>
<reference evidence="2" key="1">
    <citation type="submission" date="2023-06" db="EMBL/GenBank/DDBJ databases">
        <authorList>
            <consortium name="Lawrence Berkeley National Laboratory"/>
            <person name="Ahrendt S."/>
            <person name="Sahu N."/>
            <person name="Indic B."/>
            <person name="Wong-Bajracharya J."/>
            <person name="Merenyi Z."/>
            <person name="Ke H.-M."/>
            <person name="Monk M."/>
            <person name="Kocsube S."/>
            <person name="Drula E."/>
            <person name="Lipzen A."/>
            <person name="Balint B."/>
            <person name="Henrissat B."/>
            <person name="Andreopoulos B."/>
            <person name="Martin F.M."/>
            <person name="Harder C.B."/>
            <person name="Rigling D."/>
            <person name="Ford K.L."/>
            <person name="Foster G.D."/>
            <person name="Pangilinan J."/>
            <person name="Papanicolaou A."/>
            <person name="Barry K."/>
            <person name="LaButti K."/>
            <person name="Viragh M."/>
            <person name="Koriabine M."/>
            <person name="Yan M."/>
            <person name="Riley R."/>
            <person name="Champramary S."/>
            <person name="Plett K.L."/>
            <person name="Tsai I.J."/>
            <person name="Slot J."/>
            <person name="Sipos G."/>
            <person name="Plett J."/>
            <person name="Nagy L.G."/>
            <person name="Grigoriev I.V."/>
        </authorList>
    </citation>
    <scope>NUCLEOTIDE SEQUENCE</scope>
    <source>
        <strain evidence="2">FPL87.14</strain>
    </source>
</reference>
<gene>
    <name evidence="2" type="ORF">EV421DRAFT_1844618</name>
</gene>